<dbReference type="RefSeq" id="WP_310049848.1">
    <property type="nucleotide sequence ID" value="NZ_JAVDVQ010000001.1"/>
</dbReference>
<name>A0ABU1U730_9MICC</name>
<comment type="caution">
    <text evidence="2">The sequence shown here is derived from an EMBL/GenBank/DDBJ whole genome shotgun (WGS) entry which is preliminary data.</text>
</comment>
<feature type="transmembrane region" description="Helical" evidence="1">
    <location>
        <begin position="28"/>
        <end position="49"/>
    </location>
</feature>
<protein>
    <submittedName>
        <fullName evidence="2">Uncharacterized protein</fullName>
    </submittedName>
</protein>
<accession>A0ABU1U730</accession>
<dbReference type="EMBL" id="JAVDVQ010000001">
    <property type="protein sequence ID" value="MDR7081003.1"/>
    <property type="molecule type" value="Genomic_DNA"/>
</dbReference>
<evidence type="ECO:0000313" key="3">
    <source>
        <dbReference type="Proteomes" id="UP001252243"/>
    </source>
</evidence>
<keyword evidence="1" id="KW-0812">Transmembrane</keyword>
<dbReference type="Proteomes" id="UP001252243">
    <property type="component" value="Unassembled WGS sequence"/>
</dbReference>
<keyword evidence="1" id="KW-1133">Transmembrane helix</keyword>
<keyword evidence="3" id="KW-1185">Reference proteome</keyword>
<feature type="transmembrane region" description="Helical" evidence="1">
    <location>
        <begin position="55"/>
        <end position="74"/>
    </location>
</feature>
<reference evidence="2 3" key="1">
    <citation type="submission" date="2023-07" db="EMBL/GenBank/DDBJ databases">
        <title>Sorghum-associated microbial communities from plants grown in Nebraska, USA.</title>
        <authorList>
            <person name="Schachtman D."/>
        </authorList>
    </citation>
    <scope>NUCLEOTIDE SEQUENCE [LARGE SCALE GENOMIC DNA]</scope>
    <source>
        <strain evidence="2 3">BE167</strain>
    </source>
</reference>
<keyword evidence="1" id="KW-0472">Membrane</keyword>
<evidence type="ECO:0000313" key="2">
    <source>
        <dbReference type="EMBL" id="MDR7081003.1"/>
    </source>
</evidence>
<organism evidence="2 3">
    <name type="scientific">Arthrobacter ginsengisoli</name>
    <dbReference type="NCBI Taxonomy" id="1356565"/>
    <lineage>
        <taxon>Bacteria</taxon>
        <taxon>Bacillati</taxon>
        <taxon>Actinomycetota</taxon>
        <taxon>Actinomycetes</taxon>
        <taxon>Micrococcales</taxon>
        <taxon>Micrococcaceae</taxon>
        <taxon>Arthrobacter</taxon>
    </lineage>
</organism>
<proteinExistence type="predicted"/>
<sequence>MERPLHAQPHKSTVALVRWSKKPGENPVIRFIILTVFGLILCLFLMIFMPGLRSGGAVALFTVSFAALLTIPAVSGQRTFMRGLTQRVNDTIAEVSDSPGDQLSVGEFRRLIKSGEPLPLLVGGVPGLSLHVERVATAEENAPQKWLAVFTVVPPENGAASFDRLVAAAIDADRGVTGTSGTNPS</sequence>
<gene>
    <name evidence="2" type="ORF">J2X01_000272</name>
</gene>
<evidence type="ECO:0000256" key="1">
    <source>
        <dbReference type="SAM" id="Phobius"/>
    </source>
</evidence>